<dbReference type="Proteomes" id="UP000383932">
    <property type="component" value="Unassembled WGS sequence"/>
</dbReference>
<dbReference type="GO" id="GO:0016020">
    <property type="term" value="C:membrane"/>
    <property type="evidence" value="ECO:0007669"/>
    <property type="project" value="UniProtKB-SubCell"/>
</dbReference>
<feature type="compositionally biased region" description="Polar residues" evidence="5">
    <location>
        <begin position="209"/>
        <end position="220"/>
    </location>
</feature>
<keyword evidence="8" id="KW-1185">Reference proteome</keyword>
<reference evidence="7 8" key="1">
    <citation type="journal article" date="2019" name="Fungal Biol. Biotechnol.">
        <title>Draft genome sequence of fastidious pathogen Ceratobasidium theobromae, which causes vascular-streak dieback in Theobroma cacao.</title>
        <authorList>
            <person name="Ali S.S."/>
            <person name="Asman A."/>
            <person name="Shao J."/>
            <person name="Firmansyah A.P."/>
            <person name="Susilo A.W."/>
            <person name="Rosmana A."/>
            <person name="McMahon P."/>
            <person name="Junaid M."/>
            <person name="Guest D."/>
            <person name="Kheng T.Y."/>
            <person name="Meinhardt L.W."/>
            <person name="Bailey B.A."/>
        </authorList>
    </citation>
    <scope>NUCLEOTIDE SEQUENCE [LARGE SCALE GENOMIC DNA]</scope>
    <source>
        <strain evidence="7 8">CT2</strain>
    </source>
</reference>
<dbReference type="InterPro" id="IPR051694">
    <property type="entry name" value="Immunoregulatory_rcpt-like"/>
</dbReference>
<feature type="region of interest" description="Disordered" evidence="5">
    <location>
        <begin position="122"/>
        <end position="147"/>
    </location>
</feature>
<evidence type="ECO:0000313" key="8">
    <source>
        <dbReference type="Proteomes" id="UP000383932"/>
    </source>
</evidence>
<dbReference type="EMBL" id="SSOP01000019">
    <property type="protein sequence ID" value="KAB5594570.1"/>
    <property type="molecule type" value="Genomic_DNA"/>
</dbReference>
<gene>
    <name evidence="7" type="ORF">CTheo_2053</name>
</gene>
<dbReference type="PANTHER" id="PTHR15549">
    <property type="entry name" value="PAIRED IMMUNOGLOBULIN-LIKE TYPE 2 RECEPTOR"/>
    <property type="match status" value="1"/>
</dbReference>
<name>A0A5N5QS46_9AGAM</name>
<dbReference type="OrthoDB" id="3233750at2759"/>
<keyword evidence="3 6" id="KW-1133">Transmembrane helix</keyword>
<feature type="compositionally biased region" description="Low complexity" evidence="5">
    <location>
        <begin position="235"/>
        <end position="250"/>
    </location>
</feature>
<evidence type="ECO:0000256" key="2">
    <source>
        <dbReference type="ARBA" id="ARBA00022692"/>
    </source>
</evidence>
<evidence type="ECO:0000313" key="7">
    <source>
        <dbReference type="EMBL" id="KAB5594570.1"/>
    </source>
</evidence>
<evidence type="ECO:0000256" key="3">
    <source>
        <dbReference type="ARBA" id="ARBA00022989"/>
    </source>
</evidence>
<keyword evidence="2 6" id="KW-0812">Transmembrane</keyword>
<organism evidence="7 8">
    <name type="scientific">Ceratobasidium theobromae</name>
    <dbReference type="NCBI Taxonomy" id="1582974"/>
    <lineage>
        <taxon>Eukaryota</taxon>
        <taxon>Fungi</taxon>
        <taxon>Dikarya</taxon>
        <taxon>Basidiomycota</taxon>
        <taxon>Agaricomycotina</taxon>
        <taxon>Agaricomycetes</taxon>
        <taxon>Cantharellales</taxon>
        <taxon>Ceratobasidiaceae</taxon>
        <taxon>Ceratobasidium</taxon>
    </lineage>
</organism>
<accession>A0A5N5QS46</accession>
<dbReference type="GO" id="GO:0071944">
    <property type="term" value="C:cell periphery"/>
    <property type="evidence" value="ECO:0007669"/>
    <property type="project" value="UniProtKB-ARBA"/>
</dbReference>
<evidence type="ECO:0000256" key="4">
    <source>
        <dbReference type="ARBA" id="ARBA00023136"/>
    </source>
</evidence>
<feature type="region of interest" description="Disordered" evidence="5">
    <location>
        <begin position="207"/>
        <end position="267"/>
    </location>
</feature>
<feature type="transmembrane region" description="Helical" evidence="6">
    <location>
        <begin position="153"/>
        <end position="178"/>
    </location>
</feature>
<comment type="subcellular location">
    <subcellularLocation>
        <location evidence="1">Membrane</location>
        <topology evidence="1">Single-pass membrane protein</topology>
    </subcellularLocation>
</comment>
<evidence type="ECO:0000256" key="5">
    <source>
        <dbReference type="SAM" id="MobiDB-lite"/>
    </source>
</evidence>
<evidence type="ECO:0000256" key="6">
    <source>
        <dbReference type="SAM" id="Phobius"/>
    </source>
</evidence>
<evidence type="ECO:0000256" key="1">
    <source>
        <dbReference type="ARBA" id="ARBA00004167"/>
    </source>
</evidence>
<protein>
    <submittedName>
        <fullName evidence="7">Exocyst complex component EXO84</fullName>
    </submittedName>
</protein>
<dbReference type="AlphaFoldDB" id="A0A5N5QS46"/>
<feature type="compositionally biased region" description="Polar residues" evidence="5">
    <location>
        <begin position="251"/>
        <end position="267"/>
    </location>
</feature>
<comment type="caution">
    <text evidence="7">The sequence shown here is derived from an EMBL/GenBank/DDBJ whole genome shotgun (WGS) entry which is preliminary data.</text>
</comment>
<proteinExistence type="predicted"/>
<sequence>MQGSWLRIFCEEATRVQLEIINQDGGGYDWPYEFRVWKNITGQDDNPQQVVLQYVTSTPFYCRDNNQPAGTLIQFHLVDKNGFFSRSDFIKVGPNPMVSASILSTMSVASVASLGTTSTAITTSTTSTSSQSASLTSPFTSPSSTPSPVKTNIGAIAGGIAGGVSVLAAIIVALVIFLRRRRIKQAHEKVDVDTPSIAVTPFVYDNPYHTRNYNPGQQSGVDDAPPEYTPPPPSVSHESSTSSQRSATVTNSSTAKGGYTPVSTVPH</sequence>
<keyword evidence="4 6" id="KW-0472">Membrane</keyword>